<evidence type="ECO:0000256" key="2">
    <source>
        <dbReference type="SAM" id="SignalP"/>
    </source>
</evidence>
<evidence type="ECO:0008006" key="5">
    <source>
        <dbReference type="Google" id="ProtNLM"/>
    </source>
</evidence>
<name>A0A1B6PS65_SORBI</name>
<reference evidence="3 4" key="1">
    <citation type="journal article" date="2009" name="Nature">
        <title>The Sorghum bicolor genome and the diversification of grasses.</title>
        <authorList>
            <person name="Paterson A.H."/>
            <person name="Bowers J.E."/>
            <person name="Bruggmann R."/>
            <person name="Dubchak I."/>
            <person name="Grimwood J."/>
            <person name="Gundlach H."/>
            <person name="Haberer G."/>
            <person name="Hellsten U."/>
            <person name="Mitros T."/>
            <person name="Poliakov A."/>
            <person name="Schmutz J."/>
            <person name="Spannagl M."/>
            <person name="Tang H."/>
            <person name="Wang X."/>
            <person name="Wicker T."/>
            <person name="Bharti A.K."/>
            <person name="Chapman J."/>
            <person name="Feltus F.A."/>
            <person name="Gowik U."/>
            <person name="Grigoriev I.V."/>
            <person name="Lyons E."/>
            <person name="Maher C.A."/>
            <person name="Martis M."/>
            <person name="Narechania A."/>
            <person name="Otillar R.P."/>
            <person name="Penning B.W."/>
            <person name="Salamov A.A."/>
            <person name="Wang Y."/>
            <person name="Zhang L."/>
            <person name="Carpita N.C."/>
            <person name="Freeling M."/>
            <person name="Gingle A.R."/>
            <person name="Hash C.T."/>
            <person name="Keller B."/>
            <person name="Klein P."/>
            <person name="Kresovich S."/>
            <person name="McCann M.C."/>
            <person name="Ming R."/>
            <person name="Peterson D.G."/>
            <person name="Mehboob-ur-Rahman"/>
            <person name="Ware D."/>
            <person name="Westhoff P."/>
            <person name="Mayer K.F."/>
            <person name="Messing J."/>
            <person name="Rokhsar D.S."/>
        </authorList>
    </citation>
    <scope>NUCLEOTIDE SEQUENCE [LARGE SCALE GENOMIC DNA]</scope>
    <source>
        <strain evidence="4">cv. BTx623</strain>
    </source>
</reference>
<feature type="chain" id="PRO_5008589104" description="Secreted protein" evidence="2">
    <location>
        <begin position="22"/>
        <end position="105"/>
    </location>
</feature>
<evidence type="ECO:0000313" key="4">
    <source>
        <dbReference type="Proteomes" id="UP000000768"/>
    </source>
</evidence>
<reference evidence="4" key="2">
    <citation type="journal article" date="2018" name="Plant J.">
        <title>The Sorghum bicolor reference genome: improved assembly, gene annotations, a transcriptome atlas, and signatures of genome organization.</title>
        <authorList>
            <person name="McCormick R.F."/>
            <person name="Truong S.K."/>
            <person name="Sreedasyam A."/>
            <person name="Jenkins J."/>
            <person name="Shu S."/>
            <person name="Sims D."/>
            <person name="Kennedy M."/>
            <person name="Amirebrahimi M."/>
            <person name="Weers B.D."/>
            <person name="McKinley B."/>
            <person name="Mattison A."/>
            <person name="Morishige D.T."/>
            <person name="Grimwood J."/>
            <person name="Schmutz J."/>
            <person name="Mullet J.E."/>
        </authorList>
    </citation>
    <scope>NUCLEOTIDE SEQUENCE [LARGE SCALE GENOMIC DNA]</scope>
    <source>
        <strain evidence="4">cv. BTx623</strain>
    </source>
</reference>
<dbReference type="InParanoid" id="A0A1B6PS65"/>
<dbReference type="Proteomes" id="UP000000768">
    <property type="component" value="Chromosome 5"/>
</dbReference>
<organism evidence="3 4">
    <name type="scientific">Sorghum bicolor</name>
    <name type="common">Sorghum</name>
    <name type="synonym">Sorghum vulgare</name>
    <dbReference type="NCBI Taxonomy" id="4558"/>
    <lineage>
        <taxon>Eukaryota</taxon>
        <taxon>Viridiplantae</taxon>
        <taxon>Streptophyta</taxon>
        <taxon>Embryophyta</taxon>
        <taxon>Tracheophyta</taxon>
        <taxon>Spermatophyta</taxon>
        <taxon>Magnoliopsida</taxon>
        <taxon>Liliopsida</taxon>
        <taxon>Poales</taxon>
        <taxon>Poaceae</taxon>
        <taxon>PACMAD clade</taxon>
        <taxon>Panicoideae</taxon>
        <taxon>Andropogonodae</taxon>
        <taxon>Andropogoneae</taxon>
        <taxon>Sorghinae</taxon>
        <taxon>Sorghum</taxon>
    </lineage>
</organism>
<keyword evidence="4" id="KW-1185">Reference proteome</keyword>
<accession>A0A1B6PS65</accession>
<keyword evidence="2" id="KW-0732">Signal</keyword>
<feature type="signal peptide" evidence="2">
    <location>
        <begin position="1"/>
        <end position="21"/>
    </location>
</feature>
<sequence>MNPPTPGLVAWVLVVVDVGETSVPGEVHAGHLVVGRDAQQVQLLERVEEWAHASAHPPGDHQDLDDLRGEELPAAAHEQPVGPPGAVDLLHVLLAREEALVRARY</sequence>
<dbReference type="OMA" id="HEQPVRP"/>
<dbReference type="EMBL" id="CM000764">
    <property type="protein sequence ID" value="KXG28514.1"/>
    <property type="molecule type" value="Genomic_DNA"/>
</dbReference>
<feature type="region of interest" description="Disordered" evidence="1">
    <location>
        <begin position="49"/>
        <end position="83"/>
    </location>
</feature>
<evidence type="ECO:0000313" key="3">
    <source>
        <dbReference type="EMBL" id="KXG28514.1"/>
    </source>
</evidence>
<gene>
    <name evidence="3" type="ORF">SORBI_3005G131500</name>
</gene>
<feature type="compositionally biased region" description="Basic and acidic residues" evidence="1">
    <location>
        <begin position="58"/>
        <end position="71"/>
    </location>
</feature>
<dbReference type="AlphaFoldDB" id="A0A1B6PS65"/>
<evidence type="ECO:0000256" key="1">
    <source>
        <dbReference type="SAM" id="MobiDB-lite"/>
    </source>
</evidence>
<proteinExistence type="predicted"/>
<protein>
    <recommendedName>
        <fullName evidence="5">Secreted protein</fullName>
    </recommendedName>
</protein>
<dbReference type="Gramene" id="KXG28514">
    <property type="protein sequence ID" value="KXG28514"/>
    <property type="gene ID" value="SORBI_3005G131500"/>
</dbReference>